<gene>
    <name evidence="2" type="ORF">F5544_16445</name>
</gene>
<dbReference type="EMBL" id="CP046172">
    <property type="protein sequence ID" value="QIS11168.1"/>
    <property type="molecule type" value="Genomic_DNA"/>
</dbReference>
<dbReference type="Proteomes" id="UP000503540">
    <property type="component" value="Chromosome"/>
</dbReference>
<keyword evidence="1" id="KW-0175">Coiled coil</keyword>
<evidence type="ECO:0000313" key="3">
    <source>
        <dbReference type="Proteomes" id="UP000503540"/>
    </source>
</evidence>
<feature type="coiled-coil region" evidence="1">
    <location>
        <begin position="71"/>
        <end position="98"/>
    </location>
</feature>
<organism evidence="2 3">
    <name type="scientific">Nocardia arthritidis</name>
    <dbReference type="NCBI Taxonomy" id="228602"/>
    <lineage>
        <taxon>Bacteria</taxon>
        <taxon>Bacillati</taxon>
        <taxon>Actinomycetota</taxon>
        <taxon>Actinomycetes</taxon>
        <taxon>Mycobacteriales</taxon>
        <taxon>Nocardiaceae</taxon>
        <taxon>Nocardia</taxon>
    </lineage>
</organism>
<sequence length="282" mass="30495">MGANKTLDDINEVIQKFADKVEDLRKQPDKVEDAFNKAAVIAAAQEANGAFPGLGAVVGGAYGKITHNDLTGNMQRNKEEIKQKIRDLLEDLHDAIEATKAPIAMLQTSGEWLDLKGTIGAAQNDEINSGNLTGYWKGTSADRYLNKRLIQDTAMDSVKTICDTLNSSLVAASNAAWQYYTDLAAQLTSFLASLGAALVKIATYFSAPWGISDVIDLIKVVSNNFVTYAKNLTVALRAEVDSINKVYAAISNPKGIYNNKWPQSASTEFDANDPTPAWTAAE</sequence>
<dbReference type="AlphaFoldDB" id="A0A6G9YDB8"/>
<evidence type="ECO:0000256" key="1">
    <source>
        <dbReference type="SAM" id="Coils"/>
    </source>
</evidence>
<keyword evidence="3" id="KW-1185">Reference proteome</keyword>
<dbReference type="KEGG" id="nah:F5544_16445"/>
<proteinExistence type="predicted"/>
<accession>A0A6G9YDB8</accession>
<reference evidence="2 3" key="1">
    <citation type="journal article" date="2019" name="ACS Chem. Biol.">
        <title>Identification and Mobilization of a Cryptic Antibiotic Biosynthesis Gene Locus from a Human-Pathogenic Nocardia Isolate.</title>
        <authorList>
            <person name="Herisse M."/>
            <person name="Ishida K."/>
            <person name="Porter J.L."/>
            <person name="Howden B."/>
            <person name="Hertweck C."/>
            <person name="Stinear T.P."/>
            <person name="Pidot S.J."/>
        </authorList>
    </citation>
    <scope>NUCLEOTIDE SEQUENCE [LARGE SCALE GENOMIC DNA]</scope>
    <source>
        <strain evidence="2 3">AUSMDU00012717</strain>
    </source>
</reference>
<protein>
    <submittedName>
        <fullName evidence="2">Uncharacterized protein</fullName>
    </submittedName>
</protein>
<evidence type="ECO:0000313" key="2">
    <source>
        <dbReference type="EMBL" id="QIS11168.1"/>
    </source>
</evidence>
<dbReference type="RefSeq" id="WP_167474023.1">
    <property type="nucleotide sequence ID" value="NZ_CP046172.1"/>
</dbReference>
<name>A0A6G9YDB8_9NOCA</name>